<name>A0AAV7M0V0_PLEWA</name>
<reference evidence="2" key="1">
    <citation type="journal article" date="2022" name="bioRxiv">
        <title>Sequencing and chromosome-scale assembly of the giantPleurodeles waltlgenome.</title>
        <authorList>
            <person name="Brown T."/>
            <person name="Elewa A."/>
            <person name="Iarovenko S."/>
            <person name="Subramanian E."/>
            <person name="Araus A.J."/>
            <person name="Petzold A."/>
            <person name="Susuki M."/>
            <person name="Suzuki K.-i.T."/>
            <person name="Hayashi T."/>
            <person name="Toyoda A."/>
            <person name="Oliveira C."/>
            <person name="Osipova E."/>
            <person name="Leigh N.D."/>
            <person name="Simon A."/>
            <person name="Yun M.H."/>
        </authorList>
    </citation>
    <scope>NUCLEOTIDE SEQUENCE</scope>
    <source>
        <strain evidence="2">20211129_DDA</strain>
        <tissue evidence="2">Liver</tissue>
    </source>
</reference>
<comment type="caution">
    <text evidence="2">The sequence shown here is derived from an EMBL/GenBank/DDBJ whole genome shotgun (WGS) entry which is preliminary data.</text>
</comment>
<feature type="compositionally biased region" description="Basic residues" evidence="1">
    <location>
        <begin position="83"/>
        <end position="92"/>
    </location>
</feature>
<dbReference type="AlphaFoldDB" id="A0AAV7M0V0"/>
<evidence type="ECO:0000256" key="1">
    <source>
        <dbReference type="SAM" id="MobiDB-lite"/>
    </source>
</evidence>
<keyword evidence="3" id="KW-1185">Reference proteome</keyword>
<feature type="region of interest" description="Disordered" evidence="1">
    <location>
        <begin position="77"/>
        <end position="101"/>
    </location>
</feature>
<evidence type="ECO:0000313" key="2">
    <source>
        <dbReference type="EMBL" id="KAJ1097410.1"/>
    </source>
</evidence>
<dbReference type="EMBL" id="JANPWB010000014">
    <property type="protein sequence ID" value="KAJ1097410.1"/>
    <property type="molecule type" value="Genomic_DNA"/>
</dbReference>
<protein>
    <submittedName>
        <fullName evidence="2">Uncharacterized protein</fullName>
    </submittedName>
</protein>
<organism evidence="2 3">
    <name type="scientific">Pleurodeles waltl</name>
    <name type="common">Iberian ribbed newt</name>
    <dbReference type="NCBI Taxonomy" id="8319"/>
    <lineage>
        <taxon>Eukaryota</taxon>
        <taxon>Metazoa</taxon>
        <taxon>Chordata</taxon>
        <taxon>Craniata</taxon>
        <taxon>Vertebrata</taxon>
        <taxon>Euteleostomi</taxon>
        <taxon>Amphibia</taxon>
        <taxon>Batrachia</taxon>
        <taxon>Caudata</taxon>
        <taxon>Salamandroidea</taxon>
        <taxon>Salamandridae</taxon>
        <taxon>Pleurodelinae</taxon>
        <taxon>Pleurodeles</taxon>
    </lineage>
</organism>
<evidence type="ECO:0000313" key="3">
    <source>
        <dbReference type="Proteomes" id="UP001066276"/>
    </source>
</evidence>
<accession>A0AAV7M0V0</accession>
<dbReference type="Gene3D" id="3.30.70.1820">
    <property type="entry name" value="L1 transposable element, RRM domain"/>
    <property type="match status" value="1"/>
</dbReference>
<sequence length="101" mass="11255">MLWRRVTVLKGQQLKLQSKQDLENRSRRNNIRIIGVPRRAEGSDIMAFTVVLIQALRGHDDTSPPLALDKAHRVTSALGHTGRSARHTHKSTLLHGNGGHP</sequence>
<proteinExistence type="predicted"/>
<dbReference type="Proteomes" id="UP001066276">
    <property type="component" value="Chromosome 10"/>
</dbReference>
<gene>
    <name evidence="2" type="ORF">NDU88_002529</name>
</gene>